<feature type="domain" description="Antitoxin SocA-like Panacea" evidence="1">
    <location>
        <begin position="29"/>
        <end position="123"/>
    </location>
</feature>
<dbReference type="Pfam" id="PF13274">
    <property type="entry name" value="SocA_Panacea"/>
    <property type="match status" value="1"/>
</dbReference>
<keyword evidence="3" id="KW-1185">Reference proteome</keyword>
<dbReference type="InterPro" id="IPR025272">
    <property type="entry name" value="SocA_Panacea"/>
</dbReference>
<gene>
    <name evidence="2" type="ORF">MSTO_28980</name>
</gene>
<dbReference type="Proteomes" id="UP000467130">
    <property type="component" value="Chromosome"/>
</dbReference>
<evidence type="ECO:0000313" key="3">
    <source>
        <dbReference type="Proteomes" id="UP000467130"/>
    </source>
</evidence>
<dbReference type="KEGG" id="msto:MSTO_28980"/>
<protein>
    <recommendedName>
        <fullName evidence="1">Antitoxin SocA-like Panacea domain-containing protein</fullName>
    </recommendedName>
</protein>
<reference evidence="2 3" key="1">
    <citation type="journal article" date="2019" name="Emerg. Microbes Infect.">
        <title>Comprehensive subspecies identification of 175 nontuberculous mycobacteria species based on 7547 genomic profiles.</title>
        <authorList>
            <person name="Matsumoto Y."/>
            <person name="Kinjo T."/>
            <person name="Motooka D."/>
            <person name="Nabeya D."/>
            <person name="Jung N."/>
            <person name="Uechi K."/>
            <person name="Horii T."/>
            <person name="Iida T."/>
            <person name="Fujita J."/>
            <person name="Nakamura S."/>
        </authorList>
    </citation>
    <scope>NUCLEOTIDE SEQUENCE [LARGE SCALE GENOMIC DNA]</scope>
    <source>
        <strain evidence="2 3">JCM 17783</strain>
    </source>
</reference>
<dbReference type="EMBL" id="AP022587">
    <property type="protein sequence ID" value="BBY22693.1"/>
    <property type="molecule type" value="Genomic_DNA"/>
</dbReference>
<organism evidence="2 3">
    <name type="scientific">Mycobacterium stomatepiae</name>
    <dbReference type="NCBI Taxonomy" id="470076"/>
    <lineage>
        <taxon>Bacteria</taxon>
        <taxon>Bacillati</taxon>
        <taxon>Actinomycetota</taxon>
        <taxon>Actinomycetes</taxon>
        <taxon>Mycobacteriales</taxon>
        <taxon>Mycobacteriaceae</taxon>
        <taxon>Mycobacterium</taxon>
        <taxon>Mycobacterium simiae complex</taxon>
    </lineage>
</organism>
<dbReference type="AlphaFoldDB" id="A0A7I7Q8S6"/>
<proteinExistence type="predicted"/>
<name>A0A7I7Q8S6_9MYCO</name>
<evidence type="ECO:0000313" key="2">
    <source>
        <dbReference type="EMBL" id="BBY22693.1"/>
    </source>
</evidence>
<evidence type="ECO:0000259" key="1">
    <source>
        <dbReference type="Pfam" id="PF13274"/>
    </source>
</evidence>
<accession>A0A7I7Q8S6</accession>
<dbReference type="RefSeq" id="WP_163790635.1">
    <property type="nucleotide sequence ID" value="NZ_AP022587.1"/>
</dbReference>
<sequence>MADYTAREIAEWFLAWADDTEADISNLKLQKLLYYAQGHYLATSGKPLFDDEIQAWAHGPVVPAVYHAFKSYGRGPIDFDEIGEDFDWDRFKGVEEFVLHIWGRYGSLAAWTLREKTHREPPWRDAFEDGVRHTGIAHNSMRAYFLTVS</sequence>